<evidence type="ECO:0000313" key="9">
    <source>
        <dbReference type="Proteomes" id="UP000255024"/>
    </source>
</evidence>
<dbReference type="SUPFAM" id="SSF69318">
    <property type="entry name" value="Integrin alpha N-terminal domain"/>
    <property type="match status" value="1"/>
</dbReference>
<evidence type="ECO:0000259" key="6">
    <source>
        <dbReference type="Pfam" id="PF18887"/>
    </source>
</evidence>
<gene>
    <name evidence="8" type="ORF">NCTC11179_00024</name>
</gene>
<dbReference type="InterPro" id="IPR013517">
    <property type="entry name" value="FG-GAP"/>
</dbReference>
<dbReference type="Pfam" id="PF18676">
    <property type="entry name" value="MBG_2"/>
    <property type="match status" value="1"/>
</dbReference>
<evidence type="ECO:0000313" key="8">
    <source>
        <dbReference type="EMBL" id="STZ26509.1"/>
    </source>
</evidence>
<feature type="domain" description="GEVED" evidence="7">
    <location>
        <begin position="1035"/>
        <end position="1120"/>
    </location>
</feature>
<dbReference type="InterPro" id="IPR043772">
    <property type="entry name" value="MBG_3"/>
</dbReference>
<organism evidence="8 9">
    <name type="scientific">Myroides odoratus</name>
    <name type="common">Flavobacterium odoratum</name>
    <dbReference type="NCBI Taxonomy" id="256"/>
    <lineage>
        <taxon>Bacteria</taxon>
        <taxon>Pseudomonadati</taxon>
        <taxon>Bacteroidota</taxon>
        <taxon>Flavobacteriia</taxon>
        <taxon>Flavobacteriales</taxon>
        <taxon>Flavobacteriaceae</taxon>
        <taxon>Myroides</taxon>
    </lineage>
</organism>
<evidence type="ECO:0000256" key="1">
    <source>
        <dbReference type="ARBA" id="ARBA00022729"/>
    </source>
</evidence>
<feature type="chain" id="PRO_5016863413" evidence="3">
    <location>
        <begin position="26"/>
        <end position="2024"/>
    </location>
</feature>
<feature type="domain" description="MBG" evidence="6">
    <location>
        <begin position="1618"/>
        <end position="1682"/>
    </location>
</feature>
<dbReference type="SUPFAM" id="SSF49373">
    <property type="entry name" value="Invasin/intimin cell-adhesion fragments"/>
    <property type="match status" value="2"/>
</dbReference>
<evidence type="ECO:0000256" key="3">
    <source>
        <dbReference type="SAM" id="SignalP"/>
    </source>
</evidence>
<sequence>MCIYTVKKTLLLLLGGMLGCFTTHAQHFRAHTAQTFPGVFYGDATVLDVNQDAYPDLIFSGTGEGYGSGNTLVYVNEQDHFTALSDQFSQIMYSAIGTGDLDGDGKMDFAITGFRKEEGFPNEKVFEIYYNNGDNTFTKKNIATIIPAQYGSIKIADLNGDGLADLLVNGQTDAGYSSKVYFQQADGEFVDSNIELLGTYFSATEIFDANGDGLPDILITGFSTSYVPATQLYLNQGNGNFSPHDSGLGPVYFSSISVADFEGDGDLDVLLGGMNGSMTHSLVLYLNDGQGNFTAAPYAFEGIIMGSSALVDYNKDGFLDVFSFGSTASSGIKTNIYTNQQNQSFVLDVENSNAIRGLSTSRAKWFDFDQDGDMDLFVIGYTSDGTAMTMLYENTLAPVVPSDYCDVSVLYGVEPITLVQWANLNNQTDVDPNATTAPARYEDFTSMIAQVQRGQTYTLTVKGNTNGNFENDIRVFIDWNNDGQFDMQTEFYTASLLPSTGQDEVKVEIEIRVPDTAVLGKTRMRIIKDNWNIYEEGEFDACLDAEYGQVEDYSVQIADGTTNPGNYCDVTVLYGVEPITLVQFANLNNQTDVTPNPTVAPVAYEDFTAMVAQVERGQTYTLTVKGNTNGNFEHDIRAFIDWNNDGQFDVRTELYRGLLSPSTGQDQVKVEFEIRVPDDAVVGNTRMRIIKDNWYIYEEGEFDACTDAEYGQIEDYSVQITDGTVQPGCTNQEPGMNPGDTSCVTFQYNGSTVTYTTVRAVDGTIWLQQNLGSEQVATAATDASAYGDLFQWGRWDDGHQKRTSTIGTTAPSPNTPRGLGQNNSKFYLTDPSWWQAGTSTDTWGAATPQEVTDTEGCDPCKALGEGWTLPTQDQWQAIITAESITNIQTAFDSNLRLTVAGARGGNGVYNEGLRGYYWSKTASTNRDFAKHLFYSNITMNAGAGAPREQGSAIRCIKMAPVVTPDDYCQPEISDTAYSLPIYEFTLGTTTQTSGSNTRVEPLYEDFTANVIPVAKGETYPITVKGKNDGQDMMLVKVYIDYNRDFEFSADEAFTIGFLNNLGGERGEVSGTIQIPADALIGATRMRVVSMYHNPETTWVHLENVPCPTGYYLGQVEDYTLDIQGPRVAITGVEVTTANNVPATITTENGTLQLVARVLPAEANQAVTWSIVEGEAFASIDQNGRVSALANGVVKVRATAVQDTTKQDEIEITIDIEALRCPPIVLKIEEIGEEKATLRILSDATVFDVEYGEEGFVQGQGTIIENASAVQLIEGLAAEVTYDVYVRVADCSTWQKISFETIKVKEQTITVENVTKVYGDAPFQTGESTSQLPLVYTVADSAVAVVEAGTIVIKGAGETEIRVNQAGNNEYLPAEEVRFTLRVAKASLVVQATDQTKTYDGTPHTIWDVTYQGFVYGENPSALTGTLLYDGTAIEAINVGTYSIEASGYTSTNYEIQYQAGTLAITKATLEGIVFENGSFLYDATPKSIEIRGELPADVRVTYEGNGQVEVGNYTVTAQLHGGANYEDKTLVANLQIRHALADLVFEDATFVYDGTAKQITVQNVPEGVTVTYQNNDKIAAGTYTVIAVVQGGNEYENTTLRATLKITKAAIENIQFEGQTFTYDGTAKYIFVSGSLPQGVTVEHSNNGKIEVGSYEVKARINGGNNYQSSELTATLKIEKANQEIRFDELETRILAESEDFQLQATTTSNLPLHYTYTYTSGQPAAEVSETGWVTLKKVGEITITVTQAGNANYHPALAVSRVLRIVNNDASIHDIWIDDEQYTKPQNQIYHLMSCEDLRTAVSVKIGVDEGAKVTPSATFSISVPKPGIYKQTVTVVSQNGKVKEEYVIIVEKPFAFEQIAVQKFNNTLLINKNPQTNGGYQLVGFQWYKDGNLISEEQVYSAGPKSILDRNAVYHAIVKTAEGEEIHVCPMEITTVVTPVIQLYPNPVTLGQKTTLEVHVTGVQLRGIPVQVFNLNGQLVHTFSMEGEQTTIYLPQNIQGGMYVAIFELNGTRESIKFAVKK</sequence>
<dbReference type="Pfam" id="PF02368">
    <property type="entry name" value="Big_2"/>
    <property type="match status" value="1"/>
</dbReference>
<feature type="signal peptide" evidence="3">
    <location>
        <begin position="1"/>
        <end position="25"/>
    </location>
</feature>
<dbReference type="InterPro" id="IPR041286">
    <property type="entry name" value="MBG_2"/>
</dbReference>
<keyword evidence="1 3" id="KW-0732">Signal</keyword>
<dbReference type="InterPro" id="IPR045474">
    <property type="entry name" value="GEVED"/>
</dbReference>
<feature type="domain" description="BIG2" evidence="4">
    <location>
        <begin position="1134"/>
        <end position="1205"/>
    </location>
</feature>
<dbReference type="Gene3D" id="2.130.10.130">
    <property type="entry name" value="Integrin alpha, N-terminal"/>
    <property type="match status" value="2"/>
</dbReference>
<dbReference type="InterPro" id="IPR026444">
    <property type="entry name" value="Secre_tail"/>
</dbReference>
<dbReference type="Gene3D" id="2.60.40.1080">
    <property type="match status" value="2"/>
</dbReference>
<feature type="domain" description="MBG" evidence="5">
    <location>
        <begin position="1387"/>
        <end position="1462"/>
    </location>
</feature>
<feature type="domain" description="GEVED" evidence="7">
    <location>
        <begin position="473"/>
        <end position="556"/>
    </location>
</feature>
<feature type="domain" description="GEVED" evidence="7">
    <location>
        <begin position="636"/>
        <end position="719"/>
    </location>
</feature>
<proteinExistence type="predicted"/>
<feature type="region of interest" description="Disordered" evidence="2">
    <location>
        <begin position="801"/>
        <end position="820"/>
    </location>
</feature>
<dbReference type="PANTHER" id="PTHR44103:SF1">
    <property type="entry name" value="PROPROTEIN CONVERTASE P"/>
    <property type="match status" value="1"/>
</dbReference>
<dbReference type="InterPro" id="IPR028994">
    <property type="entry name" value="Integrin_alpha_N"/>
</dbReference>
<dbReference type="InterPro" id="IPR003343">
    <property type="entry name" value="Big_2"/>
</dbReference>
<keyword evidence="9" id="KW-1185">Reference proteome</keyword>
<dbReference type="RefSeq" id="WP_115089648.1">
    <property type="nucleotide sequence ID" value="NZ_CP068107.1"/>
</dbReference>
<protein>
    <submittedName>
        <fullName evidence="8">FG-GAP repeat</fullName>
    </submittedName>
</protein>
<dbReference type="EMBL" id="UGQL01000001">
    <property type="protein sequence ID" value="STZ26509.1"/>
    <property type="molecule type" value="Genomic_DNA"/>
</dbReference>
<dbReference type="Proteomes" id="UP000255024">
    <property type="component" value="Unassembled WGS sequence"/>
</dbReference>
<feature type="domain" description="MBG" evidence="6">
    <location>
        <begin position="1543"/>
        <end position="1609"/>
    </location>
</feature>
<evidence type="ECO:0000256" key="2">
    <source>
        <dbReference type="SAM" id="MobiDB-lite"/>
    </source>
</evidence>
<evidence type="ECO:0000259" key="5">
    <source>
        <dbReference type="Pfam" id="PF18676"/>
    </source>
</evidence>
<dbReference type="InterPro" id="IPR008964">
    <property type="entry name" value="Invasin/intimin_cell_adhesion"/>
</dbReference>
<dbReference type="NCBIfam" id="TIGR04183">
    <property type="entry name" value="Por_Secre_tail"/>
    <property type="match status" value="1"/>
</dbReference>
<dbReference type="Pfam" id="PF13517">
    <property type="entry name" value="FG-GAP_3"/>
    <property type="match status" value="3"/>
</dbReference>
<reference evidence="8 9" key="1">
    <citation type="submission" date="2018-06" db="EMBL/GenBank/DDBJ databases">
        <authorList>
            <consortium name="Pathogen Informatics"/>
            <person name="Doyle S."/>
        </authorList>
    </citation>
    <scope>NUCLEOTIDE SEQUENCE [LARGE SCALE GENOMIC DNA]</scope>
    <source>
        <strain evidence="8 9">NCTC11179</strain>
    </source>
</reference>
<dbReference type="PROSITE" id="PS51257">
    <property type="entry name" value="PROKAR_LIPOPROTEIN"/>
    <property type="match status" value="1"/>
</dbReference>
<evidence type="ECO:0000259" key="4">
    <source>
        <dbReference type="Pfam" id="PF02368"/>
    </source>
</evidence>
<name>A0A378RJI9_MYROD</name>
<dbReference type="Gene3D" id="3.30.160.710">
    <property type="match status" value="1"/>
</dbReference>
<dbReference type="PANTHER" id="PTHR44103">
    <property type="entry name" value="PROPROTEIN CONVERTASE P"/>
    <property type="match status" value="1"/>
</dbReference>
<accession>A0A378RJI9</accession>
<dbReference type="Pfam" id="PF20009">
    <property type="entry name" value="GEVED"/>
    <property type="match status" value="3"/>
</dbReference>
<evidence type="ECO:0000259" key="7">
    <source>
        <dbReference type="Pfam" id="PF20009"/>
    </source>
</evidence>
<feature type="compositionally biased region" description="Polar residues" evidence="2">
    <location>
        <begin position="803"/>
        <end position="812"/>
    </location>
</feature>
<dbReference type="Pfam" id="PF18887">
    <property type="entry name" value="MBG_3"/>
    <property type="match status" value="2"/>
</dbReference>